<gene>
    <name evidence="1" type="ORF">PEPS_27590</name>
</gene>
<name>A0ABN6LGA0_9BACT</name>
<proteinExistence type="predicted"/>
<keyword evidence="1" id="KW-0614">Plasmid</keyword>
<evidence type="ECO:0000313" key="1">
    <source>
        <dbReference type="EMBL" id="BDD00479.1"/>
    </source>
</evidence>
<reference evidence="1 2" key="1">
    <citation type="submission" date="2021-12" db="EMBL/GenBank/DDBJ databases">
        <title>Genome sequencing of bacteria with rrn-lacking chromosome and rrn-plasmid.</title>
        <authorList>
            <person name="Anda M."/>
            <person name="Iwasaki W."/>
        </authorList>
    </citation>
    <scope>NUCLEOTIDE SEQUENCE [LARGE SCALE GENOMIC DNA]</scope>
    <source>
        <strain evidence="1 2">NBRC 101262</strain>
        <plasmid evidence="1 2">pPP1</plasmid>
    </source>
</reference>
<geneLocation type="plasmid" evidence="1 2">
    <name>pPP1</name>
</geneLocation>
<dbReference type="EMBL" id="AP025293">
    <property type="protein sequence ID" value="BDD00479.1"/>
    <property type="molecule type" value="Genomic_DNA"/>
</dbReference>
<organism evidence="1 2">
    <name type="scientific">Persicobacter psychrovividus</name>
    <dbReference type="NCBI Taxonomy" id="387638"/>
    <lineage>
        <taxon>Bacteria</taxon>
        <taxon>Pseudomonadati</taxon>
        <taxon>Bacteroidota</taxon>
        <taxon>Cytophagia</taxon>
        <taxon>Cytophagales</taxon>
        <taxon>Persicobacteraceae</taxon>
        <taxon>Persicobacter</taxon>
    </lineage>
</organism>
<accession>A0ABN6LGA0</accession>
<evidence type="ECO:0000313" key="2">
    <source>
        <dbReference type="Proteomes" id="UP001354989"/>
    </source>
</evidence>
<protein>
    <submittedName>
        <fullName evidence="1">Uncharacterized protein</fullName>
    </submittedName>
</protein>
<keyword evidence="2" id="KW-1185">Reference proteome</keyword>
<dbReference type="Proteomes" id="UP001354989">
    <property type="component" value="Plasmid pPP1"/>
</dbReference>
<sequence>MLFFLLNIWKSKSFPPTFVMHQEFHENTNRAVEATVVPNAVATDKINLAHANFLVQSNFLFY</sequence>